<feature type="region of interest" description="Disordered" evidence="5">
    <location>
        <begin position="623"/>
        <end position="647"/>
    </location>
</feature>
<dbReference type="InterPro" id="IPR001680">
    <property type="entry name" value="WD40_rpt"/>
</dbReference>
<evidence type="ECO:0000256" key="2">
    <source>
        <dbReference type="ARBA" id="ARBA00022737"/>
    </source>
</evidence>
<dbReference type="Gene3D" id="1.20.1280.50">
    <property type="match status" value="1"/>
</dbReference>
<dbReference type="InterPro" id="IPR036047">
    <property type="entry name" value="F-box-like_dom_sf"/>
</dbReference>
<feature type="repeat" description="WD" evidence="4">
    <location>
        <begin position="204"/>
        <end position="246"/>
    </location>
</feature>
<feature type="compositionally biased region" description="Polar residues" evidence="5">
    <location>
        <begin position="727"/>
        <end position="736"/>
    </location>
</feature>
<dbReference type="AlphaFoldDB" id="A0A8H7PFZ4"/>
<dbReference type="PROSITE" id="PS00678">
    <property type="entry name" value="WD_REPEATS_1"/>
    <property type="match status" value="1"/>
</dbReference>
<gene>
    <name evidence="7" type="ORF">INT43_004549</name>
</gene>
<evidence type="ECO:0000259" key="6">
    <source>
        <dbReference type="PROSITE" id="PS50181"/>
    </source>
</evidence>
<dbReference type="SUPFAM" id="SSF81383">
    <property type="entry name" value="F-box domain"/>
    <property type="match status" value="1"/>
</dbReference>
<keyword evidence="3" id="KW-0833">Ubl conjugation pathway</keyword>
<dbReference type="Proteomes" id="UP000654370">
    <property type="component" value="Unassembled WGS sequence"/>
</dbReference>
<evidence type="ECO:0000313" key="7">
    <source>
        <dbReference type="EMBL" id="KAG2173175.1"/>
    </source>
</evidence>
<feature type="domain" description="F-box" evidence="6">
    <location>
        <begin position="24"/>
        <end position="70"/>
    </location>
</feature>
<dbReference type="OrthoDB" id="2095648at2759"/>
<organism evidence="7 8">
    <name type="scientific">Mortierella isabellina</name>
    <name type="common">Filamentous fungus</name>
    <name type="synonym">Umbelopsis isabellina</name>
    <dbReference type="NCBI Taxonomy" id="91625"/>
    <lineage>
        <taxon>Eukaryota</taxon>
        <taxon>Fungi</taxon>
        <taxon>Fungi incertae sedis</taxon>
        <taxon>Mucoromycota</taxon>
        <taxon>Mucoromycotina</taxon>
        <taxon>Umbelopsidomycetes</taxon>
        <taxon>Umbelopsidales</taxon>
        <taxon>Umbelopsidaceae</taxon>
        <taxon>Umbelopsis</taxon>
    </lineage>
</organism>
<reference evidence="7" key="1">
    <citation type="submission" date="2020-12" db="EMBL/GenBank/DDBJ databases">
        <title>Metabolic potential, ecology and presence of endohyphal bacteria is reflected in genomic diversity of Mucoromycotina.</title>
        <authorList>
            <person name="Muszewska A."/>
            <person name="Okrasinska A."/>
            <person name="Steczkiewicz K."/>
            <person name="Drgas O."/>
            <person name="Orlowska M."/>
            <person name="Perlinska-Lenart U."/>
            <person name="Aleksandrzak-Piekarczyk T."/>
            <person name="Szatraj K."/>
            <person name="Zielenkiewicz U."/>
            <person name="Pilsyk S."/>
            <person name="Malc E."/>
            <person name="Mieczkowski P."/>
            <person name="Kruszewska J.S."/>
            <person name="Biernat P."/>
            <person name="Pawlowska J."/>
        </authorList>
    </citation>
    <scope>NUCLEOTIDE SEQUENCE</scope>
    <source>
        <strain evidence="7">WA0000067209</strain>
    </source>
</reference>
<feature type="region of interest" description="Disordered" evidence="5">
    <location>
        <begin position="662"/>
        <end position="687"/>
    </location>
</feature>
<dbReference type="PANTHER" id="PTHR19872">
    <property type="entry name" value="UBIQUITIN LIGASE SPECIFICITY FACTOR/HREP PROTEIN"/>
    <property type="match status" value="1"/>
</dbReference>
<accession>A0A8H7PFZ4</accession>
<evidence type="ECO:0000256" key="3">
    <source>
        <dbReference type="ARBA" id="ARBA00022786"/>
    </source>
</evidence>
<feature type="region of interest" description="Disordered" evidence="5">
    <location>
        <begin position="548"/>
        <end position="570"/>
    </location>
</feature>
<dbReference type="PANTHER" id="PTHR19872:SF9">
    <property type="entry name" value="UBIQUITIN-BINDING SDF UBIQUITIN LIGASE COMPLEX SUBUNIT"/>
    <property type="match status" value="1"/>
</dbReference>
<dbReference type="SMART" id="SM00320">
    <property type="entry name" value="WD40"/>
    <property type="match status" value="4"/>
</dbReference>
<dbReference type="Pfam" id="PF00400">
    <property type="entry name" value="WD40"/>
    <property type="match status" value="2"/>
</dbReference>
<dbReference type="PROSITE" id="PS50082">
    <property type="entry name" value="WD_REPEATS_2"/>
    <property type="match status" value="2"/>
</dbReference>
<feature type="non-terminal residue" evidence="7">
    <location>
        <position position="1"/>
    </location>
</feature>
<dbReference type="Pfam" id="PF12937">
    <property type="entry name" value="F-box-like"/>
    <property type="match status" value="1"/>
</dbReference>
<keyword evidence="1 4" id="KW-0853">WD repeat</keyword>
<dbReference type="SMART" id="SM00256">
    <property type="entry name" value="FBOX"/>
    <property type="match status" value="1"/>
</dbReference>
<feature type="compositionally biased region" description="Basic and acidic residues" evidence="5">
    <location>
        <begin position="662"/>
        <end position="675"/>
    </location>
</feature>
<proteinExistence type="predicted"/>
<evidence type="ECO:0000313" key="8">
    <source>
        <dbReference type="Proteomes" id="UP000654370"/>
    </source>
</evidence>
<keyword evidence="2" id="KW-0677">Repeat</keyword>
<dbReference type="InterPro" id="IPR019775">
    <property type="entry name" value="WD40_repeat_CS"/>
</dbReference>
<protein>
    <recommendedName>
        <fullName evidence="6">F-box domain-containing protein</fullName>
    </recommendedName>
</protein>
<dbReference type="PROSITE" id="PS50294">
    <property type="entry name" value="WD_REPEATS_REGION"/>
    <property type="match status" value="2"/>
</dbReference>
<comment type="caution">
    <text evidence="7">The sequence shown here is derived from an EMBL/GenBank/DDBJ whole genome shotgun (WGS) entry which is preliminary data.</text>
</comment>
<feature type="repeat" description="WD" evidence="4">
    <location>
        <begin position="456"/>
        <end position="495"/>
    </location>
</feature>
<dbReference type="InterPro" id="IPR051075">
    <property type="entry name" value="SCF_subunit_WD-repeat"/>
</dbReference>
<dbReference type="SUPFAM" id="SSF50978">
    <property type="entry name" value="WD40 repeat-like"/>
    <property type="match status" value="1"/>
</dbReference>
<feature type="region of interest" description="Disordered" evidence="5">
    <location>
        <begin position="712"/>
        <end position="736"/>
    </location>
</feature>
<evidence type="ECO:0000256" key="1">
    <source>
        <dbReference type="ARBA" id="ARBA00022574"/>
    </source>
</evidence>
<dbReference type="InterPro" id="IPR015943">
    <property type="entry name" value="WD40/YVTN_repeat-like_dom_sf"/>
</dbReference>
<evidence type="ECO:0000256" key="5">
    <source>
        <dbReference type="SAM" id="MobiDB-lite"/>
    </source>
</evidence>
<dbReference type="Gene3D" id="2.130.10.10">
    <property type="entry name" value="YVTN repeat-like/Quinoprotein amine dehydrogenase"/>
    <property type="match status" value="2"/>
</dbReference>
<dbReference type="InterPro" id="IPR001810">
    <property type="entry name" value="F-box_dom"/>
</dbReference>
<dbReference type="PROSITE" id="PS50181">
    <property type="entry name" value="FBOX"/>
    <property type="match status" value="1"/>
</dbReference>
<name>A0A8H7PFZ4_MORIS</name>
<dbReference type="InterPro" id="IPR036322">
    <property type="entry name" value="WD40_repeat_dom_sf"/>
</dbReference>
<sequence length="763" mass="84584">QICDMSYSSSNILTATYGYSNANNCMINNVPMEILIHIFARLDPISLIYASQVCKLWRHIVRDDACWRQGFIAYFGAPPYKRVASDSWKSEYVLRTHLHRKWEKGRGTVLVFDPKIGALDNIYVNFQNSWMLSGTLNRAMATKSDPATGKTERGFMFGHEDALPMAVSAMKMDSHQIVWGHYSGYITITTKTMSTNGRNLKRLVDFHDGPVTALATSPSLHSAVVSGGHDAIVKIWNISTGRCVANLLGARSEIVKLLVDSRRRIIAGCADGSVLSWNLDAVTIMAEARMTNGNRLAYDIPEERPAPYSQFPDVGIAPPTAEVRVKDILYDDVREFVVVHYTDSQKIFKHEITTGKCLAVFENPSSTAKVTCIQWDKEIESTTEEEVGKAGTDKRQTRHRTDIIAASNFSVLTSDEQLATPTIRVLVSGDENGNLCLFNMDAEPVLSKPVIPLISIQGHHTAISAIHIDACKIVTGSNDGWIKIWDPISGENIKILHNKIPRNAPIDRSDIDLFAVKSIVCTDYIGVAAIGNQIKTWDFSPDKQLLSRRKLRPKKSNTGNIHGTRGQLQAEIHKEVRESRTRLAEERKAMEEATKTIQKMTLGLSEQECLDYALMLSAEASAQGSPSTVPQASPAPAPGNDAAPPDDEDEALLQAVIASLETAKKEEENSVKDEENPSSSYEHFSDAKSINYYEDEDVEKTMEDSWPSIRTASKRASNPAVVPLSPELSTAPSTTARYNEQEFIDDEDDEELQYVLKLSMGQV</sequence>
<evidence type="ECO:0000256" key="4">
    <source>
        <dbReference type="PROSITE-ProRule" id="PRU00221"/>
    </source>
</evidence>
<keyword evidence="8" id="KW-1185">Reference proteome</keyword>
<dbReference type="EMBL" id="JAEPQZ010000015">
    <property type="protein sequence ID" value="KAG2173175.1"/>
    <property type="molecule type" value="Genomic_DNA"/>
</dbReference>